<organism evidence="1 2">
    <name type="scientific">Pandoraea faecigallinarum</name>
    <dbReference type="NCBI Taxonomy" id="656179"/>
    <lineage>
        <taxon>Bacteria</taxon>
        <taxon>Pseudomonadati</taxon>
        <taxon>Pseudomonadota</taxon>
        <taxon>Betaproteobacteria</taxon>
        <taxon>Burkholderiales</taxon>
        <taxon>Burkholderiaceae</taxon>
        <taxon>Pandoraea</taxon>
    </lineage>
</organism>
<keyword evidence="2" id="KW-1185">Reference proteome</keyword>
<reference evidence="1" key="1">
    <citation type="submission" date="2016-06" db="EMBL/GenBank/DDBJ databases">
        <title>Complete Genome Sequence of Pandoraea faecigallinarum DSM-23572.</title>
        <authorList>
            <person name="Yong D."/>
            <person name="Ee R."/>
            <person name="Lim Y.-L."/>
            <person name="Yin W.-F."/>
            <person name="Chan K.-G."/>
        </authorList>
    </citation>
    <scope>NUCLEOTIDE SEQUENCE</scope>
    <source>
        <strain evidence="1">DSM 23572</strain>
    </source>
</reference>
<evidence type="ECO:0000313" key="1">
    <source>
        <dbReference type="EMBL" id="AKM31479.1"/>
    </source>
</evidence>
<dbReference type="PATRIC" id="fig|656179.3.peg.3652"/>
<dbReference type="Proteomes" id="UP000035651">
    <property type="component" value="Chromosome"/>
</dbReference>
<evidence type="ECO:0000313" key="2">
    <source>
        <dbReference type="Proteomes" id="UP000035651"/>
    </source>
</evidence>
<dbReference type="KEGG" id="pfg:AB870_17155"/>
<dbReference type="AlphaFoldDB" id="A0A0H3WTD4"/>
<accession>A0A0H3WTD4</accession>
<sequence length="100" mass="11607">MRVGSVSAQFLFLEMKKEQRIQYQRRLDPETSDVLRVRLERPLADTIQALQEHPTCVIKGNLIPSRSLIMRRAIQVYDKYVRGLSGDAADRENAELHRLT</sequence>
<dbReference type="EMBL" id="CP011807">
    <property type="protein sequence ID" value="AKM31479.1"/>
    <property type="molecule type" value="Genomic_DNA"/>
</dbReference>
<proteinExistence type="predicted"/>
<gene>
    <name evidence="1" type="ORF">AB870_17155</name>
</gene>
<protein>
    <submittedName>
        <fullName evidence="1">Uncharacterized protein</fullName>
    </submittedName>
</protein>
<name>A0A0H3WTD4_9BURK</name>